<dbReference type="GO" id="GO:0005634">
    <property type="term" value="C:nucleus"/>
    <property type="evidence" value="ECO:0007669"/>
    <property type="project" value="UniProtKB-SubCell"/>
</dbReference>
<dbReference type="PANTHER" id="PTHR15651:SF7">
    <property type="entry name" value="ARMADILLO REPEAT-CONTAINING PROTEIN 8"/>
    <property type="match status" value="1"/>
</dbReference>
<dbReference type="InterPro" id="IPR016024">
    <property type="entry name" value="ARM-type_fold"/>
</dbReference>
<dbReference type="STRING" id="205917.A0A4Y9YFG9"/>
<keyword evidence="4" id="KW-0677">Repeat</keyword>
<gene>
    <name evidence="6" type="ORF">EVG20_g7364</name>
</gene>
<dbReference type="InterPro" id="IPR038739">
    <property type="entry name" value="ARMC8/Vid28"/>
</dbReference>
<organism evidence="6 7">
    <name type="scientific">Dentipellis fragilis</name>
    <dbReference type="NCBI Taxonomy" id="205917"/>
    <lineage>
        <taxon>Eukaryota</taxon>
        <taxon>Fungi</taxon>
        <taxon>Dikarya</taxon>
        <taxon>Basidiomycota</taxon>
        <taxon>Agaricomycotina</taxon>
        <taxon>Agaricomycetes</taxon>
        <taxon>Russulales</taxon>
        <taxon>Hericiaceae</taxon>
        <taxon>Dentipellis</taxon>
    </lineage>
</organism>
<dbReference type="EMBL" id="SEOQ01000554">
    <property type="protein sequence ID" value="TFY60598.1"/>
    <property type="molecule type" value="Genomic_DNA"/>
</dbReference>
<dbReference type="GO" id="GO:0034657">
    <property type="term" value="C:GID complex"/>
    <property type="evidence" value="ECO:0007669"/>
    <property type="project" value="TreeGrafter"/>
</dbReference>
<dbReference type="OrthoDB" id="5559898at2759"/>
<evidence type="ECO:0000256" key="1">
    <source>
        <dbReference type="ARBA" id="ARBA00004123"/>
    </source>
</evidence>
<accession>A0A4Y9YFG9</accession>
<comment type="caution">
    <text evidence="6">The sequence shown here is derived from an EMBL/GenBank/DDBJ whole genome shotgun (WGS) entry which is preliminary data.</text>
</comment>
<sequence>MTISTINVATLKKVKNSVIGNPSAKLALAQDELFIATLVNCLNDLMLDEGASGSQDSIRIEAAQVISSLSYGSPDALQSLLCANAPQAFLYAISRFTSSEPPAVKFAFARALRALATATAEHVGPSQWGLKDDVGPVHEEAKAALDYFFQDPLDVYLPLLADASPQTSTAIAQLLGSALRAPDHRAAVAAWVPPSERNRTPRRGWEKGDVGQGGWVARQLTGLARSKDVKVQEAALWALAALAKDNHDVAMVLSKPSIDNRTGTESPSALSLALMLCKSRTTPVQLAGALCATHILRAQTASSHGLHPHLHHPHAGLNHTGPSPGLDMAAALTVVHVMNRLIASSAETPQARAQACFVLQHLVMDEKELCQTAFESAVSANCPTSSGQ</sequence>
<evidence type="ECO:0000256" key="3">
    <source>
        <dbReference type="ARBA" id="ARBA00022490"/>
    </source>
</evidence>
<evidence type="ECO:0000256" key="2">
    <source>
        <dbReference type="ARBA" id="ARBA00004496"/>
    </source>
</evidence>
<dbReference type="SUPFAM" id="SSF48371">
    <property type="entry name" value="ARM repeat"/>
    <property type="match status" value="1"/>
</dbReference>
<reference evidence="6 7" key="1">
    <citation type="submission" date="2019-02" db="EMBL/GenBank/DDBJ databases">
        <title>Genome sequencing of the rare red list fungi Dentipellis fragilis.</title>
        <authorList>
            <person name="Buettner E."/>
            <person name="Kellner H."/>
        </authorList>
    </citation>
    <scope>NUCLEOTIDE SEQUENCE [LARGE SCALE GENOMIC DNA]</scope>
    <source>
        <strain evidence="6 7">DSM 105465</strain>
    </source>
</reference>
<evidence type="ECO:0000313" key="6">
    <source>
        <dbReference type="EMBL" id="TFY60598.1"/>
    </source>
</evidence>
<comment type="subcellular location">
    <subcellularLocation>
        <location evidence="2">Cytoplasm</location>
    </subcellularLocation>
    <subcellularLocation>
        <location evidence="1">Nucleus</location>
    </subcellularLocation>
</comment>
<evidence type="ECO:0000256" key="4">
    <source>
        <dbReference type="ARBA" id="ARBA00022737"/>
    </source>
</evidence>
<evidence type="ECO:0008006" key="8">
    <source>
        <dbReference type="Google" id="ProtNLM"/>
    </source>
</evidence>
<dbReference type="InterPro" id="IPR011989">
    <property type="entry name" value="ARM-like"/>
</dbReference>
<keyword evidence="7" id="KW-1185">Reference proteome</keyword>
<dbReference type="GO" id="GO:0043161">
    <property type="term" value="P:proteasome-mediated ubiquitin-dependent protein catabolic process"/>
    <property type="evidence" value="ECO:0007669"/>
    <property type="project" value="TreeGrafter"/>
</dbReference>
<evidence type="ECO:0000313" key="7">
    <source>
        <dbReference type="Proteomes" id="UP000298327"/>
    </source>
</evidence>
<evidence type="ECO:0000256" key="5">
    <source>
        <dbReference type="ARBA" id="ARBA00023242"/>
    </source>
</evidence>
<name>A0A4Y9YFG9_9AGAM</name>
<dbReference type="Gene3D" id="1.25.10.10">
    <property type="entry name" value="Leucine-rich Repeat Variant"/>
    <property type="match status" value="2"/>
</dbReference>
<dbReference type="AlphaFoldDB" id="A0A4Y9YFG9"/>
<protein>
    <recommendedName>
        <fullName evidence="8">UNC-45/Cro1/She4 central domain-containing protein</fullName>
    </recommendedName>
</protein>
<keyword evidence="3" id="KW-0963">Cytoplasm</keyword>
<proteinExistence type="predicted"/>
<keyword evidence="5" id="KW-0539">Nucleus</keyword>
<dbReference type="PANTHER" id="PTHR15651">
    <property type="entry name" value="ARMADILLO REPEAT-CONTAINING PROTEIN 8"/>
    <property type="match status" value="1"/>
</dbReference>
<dbReference type="Proteomes" id="UP000298327">
    <property type="component" value="Unassembled WGS sequence"/>
</dbReference>
<dbReference type="GO" id="GO:0005737">
    <property type="term" value="C:cytoplasm"/>
    <property type="evidence" value="ECO:0007669"/>
    <property type="project" value="UniProtKB-SubCell"/>
</dbReference>